<dbReference type="Gene3D" id="3.40.525.10">
    <property type="entry name" value="CRAL-TRIO lipid binding domain"/>
    <property type="match status" value="1"/>
</dbReference>
<dbReference type="PANTHER" id="PTHR46384">
    <property type="entry name" value="MOTILE SPERM DOMAIN-CONTAINING PROTEIN 2"/>
    <property type="match status" value="1"/>
</dbReference>
<dbReference type="RefSeq" id="XP_028142530.1">
    <property type="nucleotide sequence ID" value="XM_028286729.1"/>
</dbReference>
<dbReference type="SUPFAM" id="SSF52087">
    <property type="entry name" value="CRAL/TRIO domain"/>
    <property type="match status" value="1"/>
</dbReference>
<dbReference type="Pfam" id="PF00635">
    <property type="entry name" value="Motile_Sperm"/>
    <property type="match status" value="1"/>
</dbReference>
<feature type="domain" description="MSP" evidence="3">
    <location>
        <begin position="288"/>
        <end position="407"/>
    </location>
</feature>
<feature type="transmembrane region" description="Helical" evidence="1">
    <location>
        <begin position="457"/>
        <end position="477"/>
    </location>
</feature>
<dbReference type="GO" id="GO:0012505">
    <property type="term" value="C:endomembrane system"/>
    <property type="evidence" value="ECO:0007669"/>
    <property type="project" value="TreeGrafter"/>
</dbReference>
<evidence type="ECO:0000259" key="2">
    <source>
        <dbReference type="PROSITE" id="PS50191"/>
    </source>
</evidence>
<protein>
    <submittedName>
        <fullName evidence="4">Motile sperm domain-containing protein 2-like</fullName>
    </submittedName>
</protein>
<organism evidence="4">
    <name type="scientific">Diabrotica virgifera virgifera</name>
    <name type="common">western corn rootworm</name>
    <dbReference type="NCBI Taxonomy" id="50390"/>
    <lineage>
        <taxon>Eukaryota</taxon>
        <taxon>Metazoa</taxon>
        <taxon>Ecdysozoa</taxon>
        <taxon>Arthropoda</taxon>
        <taxon>Hexapoda</taxon>
        <taxon>Insecta</taxon>
        <taxon>Pterygota</taxon>
        <taxon>Neoptera</taxon>
        <taxon>Endopterygota</taxon>
        <taxon>Coleoptera</taxon>
        <taxon>Polyphaga</taxon>
        <taxon>Cucujiformia</taxon>
        <taxon>Chrysomeloidea</taxon>
        <taxon>Chrysomelidae</taxon>
        <taxon>Galerucinae</taxon>
        <taxon>Diabroticina</taxon>
        <taxon>Diabroticites</taxon>
        <taxon>Diabrotica</taxon>
    </lineage>
</organism>
<accession>A0A6P7GEK5</accession>
<dbReference type="SUPFAM" id="SSF49354">
    <property type="entry name" value="PapD-like"/>
    <property type="match status" value="1"/>
</dbReference>
<proteinExistence type="predicted"/>
<dbReference type="SUPFAM" id="SSF46938">
    <property type="entry name" value="CRAL/TRIO N-terminal domain"/>
    <property type="match status" value="1"/>
</dbReference>
<name>A0A6P7GEK5_DIAVI</name>
<keyword evidence="1" id="KW-0812">Transmembrane</keyword>
<dbReference type="CDD" id="cd00170">
    <property type="entry name" value="SEC14"/>
    <property type="match status" value="1"/>
</dbReference>
<dbReference type="GO" id="GO:0140284">
    <property type="term" value="C:endoplasmic reticulum-endosome membrane contact site"/>
    <property type="evidence" value="ECO:0007669"/>
    <property type="project" value="TreeGrafter"/>
</dbReference>
<dbReference type="InterPro" id="IPR013783">
    <property type="entry name" value="Ig-like_fold"/>
</dbReference>
<dbReference type="PROSITE" id="PS50191">
    <property type="entry name" value="CRAL_TRIO"/>
    <property type="match status" value="1"/>
</dbReference>
<feature type="domain" description="CRAL-TRIO" evidence="2">
    <location>
        <begin position="97"/>
        <end position="239"/>
    </location>
</feature>
<sequence length="493" mass="55974">MVREYIEVSKPEIEDLRKSFLDEVSSKGNDSIHPKDLQRVKTDDDWLRRFYLHQEKNQEKAREMMWSSISWRKEQNVNEINEDTVNKEILCSGAFSIHGEDVDGCKLLVFKCNKHTKGAIDVNIVKQCIIYWFERLERTTKGDFCSIFFDMEGCGLSNMDMDVIKYLIGLFNSYYPYFLNYILIFEMPWVLTAAFKIVKTLLPEKAKEKIKFISKKDISTFVPTEHIITSWGGKNPYVFSFVPETFPDQEKEKVVVSNNNKKVHFVDGSMSEQAAAATTAEKESDGGFLKVTPPGIITFVKDGNELISTLELQNADDSIHVSYKLKTTSPEKFRVKPSTGCLAPGETVVVNVTLFPGFQLGGLSRDKFLVMSTPMETSELDNLDLPELWKNTSGRKLYQHRLKCIQSGEVTKNGNVTVTAPTAAETDQSSISQLSSTISEIRTAQIELRQSVKITQYFQMVTLFLVLILGVVVGYMARNSKDTSSEHPYCNHP</sequence>
<dbReference type="Pfam" id="PF00650">
    <property type="entry name" value="CRAL_TRIO"/>
    <property type="match status" value="1"/>
</dbReference>
<dbReference type="InterPro" id="IPR000535">
    <property type="entry name" value="MSP_dom"/>
</dbReference>
<dbReference type="InterPro" id="IPR001251">
    <property type="entry name" value="CRAL-TRIO_dom"/>
</dbReference>
<keyword evidence="1" id="KW-1133">Transmembrane helix</keyword>
<dbReference type="OrthoDB" id="75724at2759"/>
<dbReference type="InterPro" id="IPR036273">
    <property type="entry name" value="CRAL/TRIO_N_dom_sf"/>
</dbReference>
<dbReference type="InterPro" id="IPR008962">
    <property type="entry name" value="PapD-like_sf"/>
</dbReference>
<evidence type="ECO:0000256" key="1">
    <source>
        <dbReference type="SAM" id="Phobius"/>
    </source>
</evidence>
<dbReference type="PANTHER" id="PTHR46384:SF1">
    <property type="entry name" value="MOTILE SPERM DOMAIN-CONTAINING PROTEIN 2"/>
    <property type="match status" value="1"/>
</dbReference>
<reference evidence="4" key="1">
    <citation type="submission" date="2025-08" db="UniProtKB">
        <authorList>
            <consortium name="RefSeq"/>
        </authorList>
    </citation>
    <scope>IDENTIFICATION</scope>
</reference>
<dbReference type="PROSITE" id="PS50202">
    <property type="entry name" value="MSP"/>
    <property type="match status" value="1"/>
</dbReference>
<dbReference type="SMART" id="SM00516">
    <property type="entry name" value="SEC14"/>
    <property type="match status" value="1"/>
</dbReference>
<keyword evidence="1" id="KW-0472">Membrane</keyword>
<dbReference type="AlphaFoldDB" id="A0A6P7GEK5"/>
<dbReference type="InterPro" id="IPR036865">
    <property type="entry name" value="CRAL-TRIO_dom_sf"/>
</dbReference>
<evidence type="ECO:0000313" key="4">
    <source>
        <dbReference type="RefSeq" id="XP_028142530.1"/>
    </source>
</evidence>
<dbReference type="InParanoid" id="A0A6P7GEK5"/>
<dbReference type="FunCoup" id="A0A6P7GEK5">
    <property type="interactions" value="1147"/>
</dbReference>
<gene>
    <name evidence="4" type="primary">LOC114336374</name>
</gene>
<dbReference type="Gene3D" id="2.60.40.10">
    <property type="entry name" value="Immunoglobulins"/>
    <property type="match status" value="1"/>
</dbReference>
<evidence type="ECO:0000259" key="3">
    <source>
        <dbReference type="PROSITE" id="PS50202"/>
    </source>
</evidence>
<dbReference type="InterPro" id="IPR053012">
    <property type="entry name" value="ER-organelle_contact"/>
</dbReference>